<dbReference type="Pfam" id="PF05985">
    <property type="entry name" value="EutC"/>
    <property type="match status" value="1"/>
</dbReference>
<name>A0A0P1I3R6_9RHOB</name>
<sequence>MSTPTKDPWARVRAATPARVGLGRSGTALPTKHSLEFQYAHARARDAVHRQVDLACLEDDLAPLEVVRVNSAAADRATYLRRPDLGRRLEEGSRLSPEISTAPDIVFVIADGLSADAVQTHAAAVTRAAMEALPEFTIAPVFLASQARVAIGDEIGAMLGARLVILLVGERPGLTVADSLGAYLTYRPEVGRRDSERNCISNIHGQGGLDYATAARKIAWLTREALRIGVTGTALKEDAEVLGDTTVDILPD</sequence>
<dbReference type="NCBIfam" id="NF003971">
    <property type="entry name" value="PRK05465.1"/>
    <property type="match status" value="1"/>
</dbReference>
<evidence type="ECO:0000313" key="7">
    <source>
        <dbReference type="Proteomes" id="UP000051870"/>
    </source>
</evidence>
<dbReference type="InterPro" id="IPR042255">
    <property type="entry name" value="EutC_N"/>
</dbReference>
<feature type="binding site" evidence="5">
    <location>
        <position position="170"/>
    </location>
    <ligand>
        <name>adenosylcob(III)alamin</name>
        <dbReference type="ChEBI" id="CHEBI:18408"/>
    </ligand>
</feature>
<comment type="catalytic activity">
    <reaction evidence="5">
        <text>ethanolamine = acetaldehyde + NH4(+)</text>
        <dbReference type="Rhea" id="RHEA:15313"/>
        <dbReference type="ChEBI" id="CHEBI:15343"/>
        <dbReference type="ChEBI" id="CHEBI:28938"/>
        <dbReference type="ChEBI" id="CHEBI:57603"/>
        <dbReference type="EC" id="4.3.1.7"/>
    </reaction>
</comment>
<dbReference type="EMBL" id="CYTW01000001">
    <property type="protein sequence ID" value="CUJ88207.1"/>
    <property type="molecule type" value="Genomic_DNA"/>
</dbReference>
<evidence type="ECO:0000256" key="5">
    <source>
        <dbReference type="HAMAP-Rule" id="MF_00601"/>
    </source>
</evidence>
<keyword evidence="4 5" id="KW-1283">Bacterial microcompartment</keyword>
<keyword evidence="3 5" id="KW-0170">Cobalt</keyword>
<protein>
    <recommendedName>
        <fullName evidence="5">Ethanolamine ammonia-lyase small subunit</fullName>
        <shortName evidence="5">EAL small subunit</shortName>
        <ecNumber evidence="5">4.3.1.7</ecNumber>
    </recommendedName>
</protein>
<dbReference type="RefSeq" id="WP_058310063.1">
    <property type="nucleotide sequence ID" value="NZ_CYTW01000001.1"/>
</dbReference>
<dbReference type="GO" id="GO:0031419">
    <property type="term" value="F:cobalamin binding"/>
    <property type="evidence" value="ECO:0007669"/>
    <property type="project" value="UniProtKB-UniRule"/>
</dbReference>
<dbReference type="AlphaFoldDB" id="A0A0P1I3R6"/>
<reference evidence="7" key="1">
    <citation type="submission" date="2015-09" db="EMBL/GenBank/DDBJ databases">
        <authorList>
            <person name="Rodrigo-Torres Lidia"/>
            <person name="Arahal R.David."/>
        </authorList>
    </citation>
    <scope>NUCLEOTIDE SEQUENCE [LARGE SCALE GENOMIC DNA]</scope>
    <source>
        <strain evidence="7">CECT 7735</strain>
    </source>
</reference>
<dbReference type="PANTHER" id="PTHR39330:SF1">
    <property type="entry name" value="ETHANOLAMINE AMMONIA-LYASE SMALL SUBUNIT"/>
    <property type="match status" value="1"/>
</dbReference>
<accession>A0A0P1I3R6</accession>
<comment type="similarity">
    <text evidence="5">Belongs to the EutC family.</text>
</comment>
<dbReference type="Gene3D" id="3.40.50.11240">
    <property type="entry name" value="Ethanolamine ammonia-lyase light chain (EutC)"/>
    <property type="match status" value="1"/>
</dbReference>
<comment type="pathway">
    <text evidence="5">Amine and polyamine degradation; ethanolamine degradation.</text>
</comment>
<dbReference type="UniPathway" id="UPA00560"/>
<dbReference type="InterPro" id="IPR042251">
    <property type="entry name" value="EutC_C"/>
</dbReference>
<evidence type="ECO:0000256" key="3">
    <source>
        <dbReference type="ARBA" id="ARBA00023285"/>
    </source>
</evidence>
<dbReference type="InterPro" id="IPR009246">
    <property type="entry name" value="EutC"/>
</dbReference>
<proteinExistence type="inferred from homology"/>
<dbReference type="PIRSF" id="PIRSF018982">
    <property type="entry name" value="EutC"/>
    <property type="match status" value="1"/>
</dbReference>
<dbReference type="GO" id="GO:0008851">
    <property type="term" value="F:ethanolamine ammonia-lyase activity"/>
    <property type="evidence" value="ECO:0007669"/>
    <property type="project" value="UniProtKB-UniRule"/>
</dbReference>
<keyword evidence="1 5" id="KW-0846">Cobalamin</keyword>
<comment type="cofactor">
    <cofactor evidence="5">
        <name>adenosylcob(III)alamin</name>
        <dbReference type="ChEBI" id="CHEBI:18408"/>
    </cofactor>
    <text evidence="5">Binds between the large and small subunits.</text>
</comment>
<evidence type="ECO:0000256" key="1">
    <source>
        <dbReference type="ARBA" id="ARBA00022628"/>
    </source>
</evidence>
<dbReference type="GO" id="GO:0046336">
    <property type="term" value="P:ethanolamine catabolic process"/>
    <property type="evidence" value="ECO:0007669"/>
    <property type="project" value="UniProtKB-UniRule"/>
</dbReference>
<feature type="binding site" evidence="5">
    <location>
        <position position="149"/>
    </location>
    <ligand>
        <name>adenosylcob(III)alamin</name>
        <dbReference type="ChEBI" id="CHEBI:18408"/>
    </ligand>
</feature>
<evidence type="ECO:0000313" key="6">
    <source>
        <dbReference type="EMBL" id="CUJ88207.1"/>
    </source>
</evidence>
<dbReference type="GO" id="GO:0006520">
    <property type="term" value="P:amino acid metabolic process"/>
    <property type="evidence" value="ECO:0007669"/>
    <property type="project" value="InterPro"/>
</dbReference>
<dbReference type="PANTHER" id="PTHR39330">
    <property type="entry name" value="ETHANOLAMINE AMMONIA-LYASE LIGHT CHAIN"/>
    <property type="match status" value="1"/>
</dbReference>
<dbReference type="STRING" id="1715693.PH7735_00881"/>
<organism evidence="6 7">
    <name type="scientific">Shimia thalassica</name>
    <dbReference type="NCBI Taxonomy" id="1715693"/>
    <lineage>
        <taxon>Bacteria</taxon>
        <taxon>Pseudomonadati</taxon>
        <taxon>Pseudomonadota</taxon>
        <taxon>Alphaproteobacteria</taxon>
        <taxon>Rhodobacterales</taxon>
        <taxon>Roseobacteraceae</taxon>
    </lineage>
</organism>
<dbReference type="Proteomes" id="UP000051870">
    <property type="component" value="Unassembled WGS sequence"/>
</dbReference>
<comment type="subunit">
    <text evidence="5">The basic unit is a heterodimer which dimerizes to form tetramers. The heterotetramers trimerize; 6 large subunits form a core ring with 6 small subunits projecting outwards.</text>
</comment>
<dbReference type="EC" id="4.3.1.7" evidence="5"/>
<comment type="subcellular location">
    <subcellularLocation>
        <location evidence="5">Bacterial microcompartment</location>
    </subcellularLocation>
</comment>
<dbReference type="GO" id="GO:0009350">
    <property type="term" value="C:ethanolamine ammonia-lyase complex"/>
    <property type="evidence" value="ECO:0007669"/>
    <property type="project" value="UniProtKB-UniRule"/>
</dbReference>
<dbReference type="GO" id="GO:0031471">
    <property type="term" value="C:ethanolamine degradation polyhedral organelle"/>
    <property type="evidence" value="ECO:0007669"/>
    <property type="project" value="UniProtKB-UniRule"/>
</dbReference>
<gene>
    <name evidence="5 6" type="primary">eutC</name>
    <name evidence="6" type="ORF">PH7735_00881</name>
</gene>
<dbReference type="Gene3D" id="1.10.30.40">
    <property type="entry name" value="Ethanolamine ammonia-lyase light chain (EutC), N-terminal domain"/>
    <property type="match status" value="1"/>
</dbReference>
<feature type="binding site" evidence="5">
    <location>
        <position position="199"/>
    </location>
    <ligand>
        <name>adenosylcob(III)alamin</name>
        <dbReference type="ChEBI" id="CHEBI:18408"/>
    </ligand>
</feature>
<keyword evidence="2 5" id="KW-0456">Lyase</keyword>
<evidence type="ECO:0000256" key="4">
    <source>
        <dbReference type="ARBA" id="ARBA00024446"/>
    </source>
</evidence>
<evidence type="ECO:0000256" key="2">
    <source>
        <dbReference type="ARBA" id="ARBA00023239"/>
    </source>
</evidence>
<comment type="function">
    <text evidence="5">Catalyzes the deamination of various vicinal amino-alcohols to oxo compounds. Allows this organism to utilize ethanolamine as the sole source of nitrogen and carbon in the presence of external vitamin B12.</text>
</comment>
<dbReference type="HAMAP" id="MF_00601">
    <property type="entry name" value="EutC"/>
    <property type="match status" value="1"/>
</dbReference>
<keyword evidence="7" id="KW-1185">Reference proteome</keyword>
<dbReference type="GeneID" id="83879951"/>